<sequence length="77" mass="8991">MKELQQKIADYIRFGQVLLALATFLMIGLLIPNEGRETIQSFAMMGVIVLFLGMSFFFFKHVKVLRDRLEENEYESN</sequence>
<evidence type="ECO:0000313" key="3">
    <source>
        <dbReference type="Proteomes" id="UP000242656"/>
    </source>
</evidence>
<accession>A0A2B0MXZ7</accession>
<protein>
    <recommendedName>
        <fullName evidence="4">YrhC-like protein</fullName>
    </recommendedName>
</protein>
<dbReference type="Proteomes" id="UP000242656">
    <property type="component" value="Unassembled WGS sequence"/>
</dbReference>
<dbReference type="Pfam" id="PF14143">
    <property type="entry name" value="YrhC"/>
    <property type="match status" value="1"/>
</dbReference>
<dbReference type="InterPro" id="IPR025418">
    <property type="entry name" value="YrhC-like"/>
</dbReference>
<proteinExistence type="predicted"/>
<dbReference type="RefSeq" id="WP_098490244.1">
    <property type="nucleotide sequence ID" value="NZ_NUWN01000024.1"/>
</dbReference>
<feature type="transmembrane region" description="Helical" evidence="1">
    <location>
        <begin position="12"/>
        <end position="32"/>
    </location>
</feature>
<keyword evidence="1" id="KW-0472">Membrane</keyword>
<keyword evidence="1" id="KW-0812">Transmembrane</keyword>
<name>A0A2B0MXZ7_BACCE</name>
<keyword evidence="1" id="KW-1133">Transmembrane helix</keyword>
<dbReference type="EMBL" id="NUWN01000024">
    <property type="protein sequence ID" value="PFK45749.1"/>
    <property type="molecule type" value="Genomic_DNA"/>
</dbReference>
<organism evidence="2 3">
    <name type="scientific">Bacillus cereus</name>
    <dbReference type="NCBI Taxonomy" id="1396"/>
    <lineage>
        <taxon>Bacteria</taxon>
        <taxon>Bacillati</taxon>
        <taxon>Bacillota</taxon>
        <taxon>Bacilli</taxon>
        <taxon>Bacillales</taxon>
        <taxon>Bacillaceae</taxon>
        <taxon>Bacillus</taxon>
        <taxon>Bacillus cereus group</taxon>
    </lineage>
</organism>
<dbReference type="AlphaFoldDB" id="A0A2B0MXZ7"/>
<gene>
    <name evidence="2" type="ORF">COI93_07205</name>
</gene>
<reference evidence="2 3" key="1">
    <citation type="submission" date="2017-09" db="EMBL/GenBank/DDBJ databases">
        <title>Large-scale bioinformatics analysis of Bacillus genomes uncovers conserved roles of natural products in bacterial physiology.</title>
        <authorList>
            <consortium name="Agbiome Team Llc"/>
            <person name="Bleich R.M."/>
            <person name="Grubbs K.J."/>
            <person name="Santa Maria K.C."/>
            <person name="Allen S.E."/>
            <person name="Farag S."/>
            <person name="Shank E.A."/>
            <person name="Bowers A."/>
        </authorList>
    </citation>
    <scope>NUCLEOTIDE SEQUENCE [LARGE SCALE GENOMIC DNA]</scope>
    <source>
        <strain evidence="2 3">AFS083043</strain>
    </source>
</reference>
<evidence type="ECO:0000313" key="2">
    <source>
        <dbReference type="EMBL" id="PFK45749.1"/>
    </source>
</evidence>
<comment type="caution">
    <text evidence="2">The sequence shown here is derived from an EMBL/GenBank/DDBJ whole genome shotgun (WGS) entry which is preliminary data.</text>
</comment>
<feature type="transmembrane region" description="Helical" evidence="1">
    <location>
        <begin position="38"/>
        <end position="59"/>
    </location>
</feature>
<evidence type="ECO:0008006" key="4">
    <source>
        <dbReference type="Google" id="ProtNLM"/>
    </source>
</evidence>
<evidence type="ECO:0000256" key="1">
    <source>
        <dbReference type="SAM" id="Phobius"/>
    </source>
</evidence>